<comment type="cofactor">
    <cofactor evidence="1">
        <name>Mg(2+)</name>
        <dbReference type="ChEBI" id="CHEBI:18420"/>
    </cofactor>
</comment>
<keyword evidence="10" id="KW-1185">Reference proteome</keyword>
<proteinExistence type="predicted"/>
<keyword evidence="3" id="KW-0548">Nucleotidyltransferase</keyword>
<dbReference type="InterPro" id="IPR043519">
    <property type="entry name" value="NT_sf"/>
</dbReference>
<dbReference type="Gene3D" id="3.30.460.10">
    <property type="entry name" value="Beta Polymerase, domain 2"/>
    <property type="match status" value="1"/>
</dbReference>
<name>A0A1H6F7M7_9GAMM</name>
<dbReference type="RefSeq" id="WP_286019123.1">
    <property type="nucleotide sequence ID" value="NZ_FMSV02000228.1"/>
</dbReference>
<evidence type="ECO:0000256" key="1">
    <source>
        <dbReference type="ARBA" id="ARBA00001946"/>
    </source>
</evidence>
<evidence type="ECO:0000256" key="7">
    <source>
        <dbReference type="ARBA" id="ARBA00022842"/>
    </source>
</evidence>
<evidence type="ECO:0000259" key="8">
    <source>
        <dbReference type="Pfam" id="PF18765"/>
    </source>
</evidence>
<dbReference type="PANTHER" id="PTHR33571">
    <property type="entry name" value="SSL8005 PROTEIN"/>
    <property type="match status" value="1"/>
</dbReference>
<evidence type="ECO:0000256" key="4">
    <source>
        <dbReference type="ARBA" id="ARBA00022723"/>
    </source>
</evidence>
<dbReference type="GO" id="GO:0046872">
    <property type="term" value="F:metal ion binding"/>
    <property type="evidence" value="ECO:0007669"/>
    <property type="project" value="UniProtKB-KW"/>
</dbReference>
<evidence type="ECO:0000256" key="2">
    <source>
        <dbReference type="ARBA" id="ARBA00022679"/>
    </source>
</evidence>
<dbReference type="Pfam" id="PF18765">
    <property type="entry name" value="Polbeta"/>
    <property type="match status" value="1"/>
</dbReference>
<protein>
    <submittedName>
        <fullName evidence="9">Nucleotidyltransferase domain protein</fullName>
    </submittedName>
</protein>
<dbReference type="SUPFAM" id="SSF81301">
    <property type="entry name" value="Nucleotidyltransferase"/>
    <property type="match status" value="1"/>
</dbReference>
<keyword evidence="4" id="KW-0479">Metal-binding</keyword>
<keyword evidence="6" id="KW-0067">ATP-binding</keyword>
<organism evidence="9 10">
    <name type="scientific">Candidatus Venteria ishoeyi</name>
    <dbReference type="NCBI Taxonomy" id="1899563"/>
    <lineage>
        <taxon>Bacteria</taxon>
        <taxon>Pseudomonadati</taxon>
        <taxon>Pseudomonadota</taxon>
        <taxon>Gammaproteobacteria</taxon>
        <taxon>Thiotrichales</taxon>
        <taxon>Thiotrichaceae</taxon>
        <taxon>Venteria</taxon>
    </lineage>
</organism>
<feature type="domain" description="Polymerase beta nucleotidyltransferase" evidence="8">
    <location>
        <begin position="11"/>
        <end position="97"/>
    </location>
</feature>
<sequence length="100" mass="11493">MNNIIQQTQETICTYFYTRPVARVWLFGSVARGESEPGDIDLLLELDKGVSLFDFTRFKLELEAVLNKKVDLVSSNGVSPHIKPFIDQDKQLIYERETGR</sequence>
<evidence type="ECO:0000313" key="9">
    <source>
        <dbReference type="EMBL" id="SEH05401.1"/>
    </source>
</evidence>
<dbReference type="GO" id="GO:0016779">
    <property type="term" value="F:nucleotidyltransferase activity"/>
    <property type="evidence" value="ECO:0007669"/>
    <property type="project" value="UniProtKB-KW"/>
</dbReference>
<accession>A0A1H6F7M7</accession>
<dbReference type="PANTHER" id="PTHR33571:SF12">
    <property type="entry name" value="BSL3053 PROTEIN"/>
    <property type="match status" value="1"/>
</dbReference>
<keyword evidence="2 9" id="KW-0808">Transferase</keyword>
<keyword evidence="5" id="KW-0547">Nucleotide-binding</keyword>
<evidence type="ECO:0000256" key="5">
    <source>
        <dbReference type="ARBA" id="ARBA00022741"/>
    </source>
</evidence>
<gene>
    <name evidence="9" type="ORF">MBHS_01254</name>
</gene>
<dbReference type="CDD" id="cd05403">
    <property type="entry name" value="NT_KNTase_like"/>
    <property type="match status" value="1"/>
</dbReference>
<evidence type="ECO:0000313" key="10">
    <source>
        <dbReference type="Proteomes" id="UP000236724"/>
    </source>
</evidence>
<evidence type="ECO:0000256" key="6">
    <source>
        <dbReference type="ARBA" id="ARBA00022840"/>
    </source>
</evidence>
<dbReference type="GO" id="GO:0005524">
    <property type="term" value="F:ATP binding"/>
    <property type="evidence" value="ECO:0007669"/>
    <property type="project" value="UniProtKB-KW"/>
</dbReference>
<dbReference type="AlphaFoldDB" id="A0A1H6F7M7"/>
<dbReference type="Proteomes" id="UP000236724">
    <property type="component" value="Unassembled WGS sequence"/>
</dbReference>
<dbReference type="EMBL" id="FMSV02000228">
    <property type="protein sequence ID" value="SEH05401.1"/>
    <property type="molecule type" value="Genomic_DNA"/>
</dbReference>
<keyword evidence="7" id="KW-0460">Magnesium</keyword>
<dbReference type="InterPro" id="IPR041633">
    <property type="entry name" value="Polbeta"/>
</dbReference>
<dbReference type="InterPro" id="IPR052038">
    <property type="entry name" value="Type-VII_TA_antitoxin"/>
</dbReference>
<evidence type="ECO:0000256" key="3">
    <source>
        <dbReference type="ARBA" id="ARBA00022695"/>
    </source>
</evidence>
<reference evidence="9 10" key="1">
    <citation type="submission" date="2016-10" db="EMBL/GenBank/DDBJ databases">
        <authorList>
            <person name="de Groot N.N."/>
        </authorList>
    </citation>
    <scope>NUCLEOTIDE SEQUENCE [LARGE SCALE GENOMIC DNA]</scope>
    <source>
        <strain evidence="9">MBHS1</strain>
    </source>
</reference>